<dbReference type="Pfam" id="PF01145">
    <property type="entry name" value="Band_7"/>
    <property type="match status" value="1"/>
</dbReference>
<dbReference type="CDD" id="cd03401">
    <property type="entry name" value="SPFH_prohibitin"/>
    <property type="match status" value="1"/>
</dbReference>
<keyword evidence="3" id="KW-0645">Protease</keyword>
<dbReference type="PANTHER" id="PTHR23222">
    <property type="entry name" value="PROHIBITIN"/>
    <property type="match status" value="1"/>
</dbReference>
<evidence type="ECO:0000313" key="4">
    <source>
        <dbReference type="Proteomes" id="UP000198881"/>
    </source>
</evidence>
<dbReference type="PANTHER" id="PTHR23222:SF0">
    <property type="entry name" value="PROHIBITIN 1"/>
    <property type="match status" value="1"/>
</dbReference>
<dbReference type="GO" id="GO:0008233">
    <property type="term" value="F:peptidase activity"/>
    <property type="evidence" value="ECO:0007669"/>
    <property type="project" value="UniProtKB-KW"/>
</dbReference>
<evidence type="ECO:0000313" key="3">
    <source>
        <dbReference type="EMBL" id="SFV24590.1"/>
    </source>
</evidence>
<keyword evidence="3" id="KW-0378">Hydrolase</keyword>
<gene>
    <name evidence="3" type="ORF">SAMN04487966_111113</name>
</gene>
<evidence type="ECO:0000256" key="1">
    <source>
        <dbReference type="SAM" id="Coils"/>
    </source>
</evidence>
<keyword evidence="1" id="KW-0175">Coiled coil</keyword>
<keyword evidence="4" id="KW-1185">Reference proteome</keyword>
<name>A0A1I7MRP0_9MICC</name>
<proteinExistence type="predicted"/>
<feature type="domain" description="Band 7" evidence="2">
    <location>
        <begin position="87"/>
        <end position="276"/>
    </location>
</feature>
<dbReference type="RefSeq" id="WP_091699099.1">
    <property type="nucleotide sequence ID" value="NZ_FPCG01000011.1"/>
</dbReference>
<feature type="coiled-coil region" evidence="1">
    <location>
        <begin position="259"/>
        <end position="286"/>
    </location>
</feature>
<dbReference type="SUPFAM" id="SSF117892">
    <property type="entry name" value="Band 7/SPFH domain"/>
    <property type="match status" value="1"/>
</dbReference>
<dbReference type="GO" id="GO:0016020">
    <property type="term" value="C:membrane"/>
    <property type="evidence" value="ECO:0007669"/>
    <property type="project" value="InterPro"/>
</dbReference>
<dbReference type="InterPro" id="IPR000163">
    <property type="entry name" value="Prohibitin"/>
</dbReference>
<dbReference type="InterPro" id="IPR036013">
    <property type="entry name" value="Band_7/SPFH_dom_sf"/>
</dbReference>
<dbReference type="Proteomes" id="UP000198881">
    <property type="component" value="Unassembled WGS sequence"/>
</dbReference>
<dbReference type="InterPro" id="IPR001107">
    <property type="entry name" value="Band_7"/>
</dbReference>
<dbReference type="GO" id="GO:0006508">
    <property type="term" value="P:proteolysis"/>
    <property type="evidence" value="ECO:0007669"/>
    <property type="project" value="UniProtKB-KW"/>
</dbReference>
<dbReference type="OrthoDB" id="4857997at2"/>
<dbReference type="AlphaFoldDB" id="A0A1I7MRP0"/>
<protein>
    <submittedName>
        <fullName evidence="3">Regulator of protease activity HflC, stomatin/prohibitin superfamily</fullName>
    </submittedName>
</protein>
<sequence length="341" mass="36145">MGEAILGILLVVVGVLAFLAAGPVGRKLREQHAAAVAKAEAKGKDAPEHATGRMVPTLLRVGGVAGVVIGLITTVGGMAYTQDVGEVKVLRSFTGEVAGVDTTEGLAFKAPWVETVDFDVRNQQAIYKGEGYATSDGEMVNGPEITFQDKDKVTGNADVAIRYSIDPASVGEIYQEYPSQEALTARLIDQDMRSVVRNAFAGYTTAGVLELRGELEQTIREGLEGRWEGTGVIVESVALQGIRYPQSTQDGFAQAQESATSLKKAQADLEVRKAEAEQRKVVAQGEADANRILSESLTPEVLQQQYNETLIEVGKGGNLVVVPDGSTPLIDTGRPGGGSEE</sequence>
<organism evidence="3 4">
    <name type="scientific">Micrococcus terreus</name>
    <dbReference type="NCBI Taxonomy" id="574650"/>
    <lineage>
        <taxon>Bacteria</taxon>
        <taxon>Bacillati</taxon>
        <taxon>Actinomycetota</taxon>
        <taxon>Actinomycetes</taxon>
        <taxon>Micrococcales</taxon>
        <taxon>Micrococcaceae</taxon>
        <taxon>Micrococcus</taxon>
    </lineage>
</organism>
<dbReference type="Gene3D" id="3.30.479.30">
    <property type="entry name" value="Band 7 domain"/>
    <property type="match status" value="1"/>
</dbReference>
<reference evidence="3 4" key="1">
    <citation type="submission" date="2016-10" db="EMBL/GenBank/DDBJ databases">
        <authorList>
            <person name="de Groot N.N."/>
        </authorList>
    </citation>
    <scope>NUCLEOTIDE SEQUENCE [LARGE SCALE GENOMIC DNA]</scope>
    <source>
        <strain evidence="3 4">CGMCC 1.7054</strain>
    </source>
</reference>
<dbReference type="STRING" id="574650.SAMN04487966_111113"/>
<evidence type="ECO:0000259" key="2">
    <source>
        <dbReference type="Pfam" id="PF01145"/>
    </source>
</evidence>
<accession>A0A1I7MRP0</accession>
<dbReference type="EMBL" id="FPCG01000011">
    <property type="protein sequence ID" value="SFV24590.1"/>
    <property type="molecule type" value="Genomic_DNA"/>
</dbReference>